<sequence>MKPNKKQKVIRVKDPKNQISNILNLWNPLNGYKPLSKASASKLGSQVWNYFQPLEHIATGNRVGWYLLEIIRNHQKQTCNMICNIGGLTGNMWDQLSSIHGITKDLNLKSKDQQKINIMFKTSANNLKHQTKQNQSLVKWIIDSAQALNPYFELPTRKAIKSMIHMAYNFSFNILKQKLKDAAISCSLTYDLWTSRNCEAYPGVTSH</sequence>
<protein>
    <submittedName>
        <fullName evidence="1">Uncharacterized protein</fullName>
    </submittedName>
</protein>
<name>A0A397U1F0_9GLOM</name>
<keyword evidence="2" id="KW-1185">Reference proteome</keyword>
<accession>A0A397U1F0</accession>
<dbReference type="Proteomes" id="UP000266673">
    <property type="component" value="Unassembled WGS sequence"/>
</dbReference>
<dbReference type="OrthoDB" id="2446285at2759"/>
<dbReference type="AlphaFoldDB" id="A0A397U1F0"/>
<comment type="caution">
    <text evidence="1">The sequence shown here is derived from an EMBL/GenBank/DDBJ whole genome shotgun (WGS) entry which is preliminary data.</text>
</comment>
<evidence type="ECO:0000313" key="2">
    <source>
        <dbReference type="Proteomes" id="UP000266673"/>
    </source>
</evidence>
<dbReference type="EMBL" id="QKWP01002272">
    <property type="protein sequence ID" value="RIB04020.1"/>
    <property type="molecule type" value="Genomic_DNA"/>
</dbReference>
<organism evidence="1 2">
    <name type="scientific">Gigaspora rosea</name>
    <dbReference type="NCBI Taxonomy" id="44941"/>
    <lineage>
        <taxon>Eukaryota</taxon>
        <taxon>Fungi</taxon>
        <taxon>Fungi incertae sedis</taxon>
        <taxon>Mucoromycota</taxon>
        <taxon>Glomeromycotina</taxon>
        <taxon>Glomeromycetes</taxon>
        <taxon>Diversisporales</taxon>
        <taxon>Gigasporaceae</taxon>
        <taxon>Gigaspora</taxon>
    </lineage>
</organism>
<proteinExistence type="predicted"/>
<reference evidence="1 2" key="1">
    <citation type="submission" date="2018-06" db="EMBL/GenBank/DDBJ databases">
        <title>Comparative genomics reveals the genomic features of Rhizophagus irregularis, R. cerebriforme, R. diaphanum and Gigaspora rosea, and their symbiotic lifestyle signature.</title>
        <authorList>
            <person name="Morin E."/>
            <person name="San Clemente H."/>
            <person name="Chen E.C.H."/>
            <person name="De La Providencia I."/>
            <person name="Hainaut M."/>
            <person name="Kuo A."/>
            <person name="Kohler A."/>
            <person name="Murat C."/>
            <person name="Tang N."/>
            <person name="Roy S."/>
            <person name="Loubradou J."/>
            <person name="Henrissat B."/>
            <person name="Grigoriev I.V."/>
            <person name="Corradi N."/>
            <person name="Roux C."/>
            <person name="Martin F.M."/>
        </authorList>
    </citation>
    <scope>NUCLEOTIDE SEQUENCE [LARGE SCALE GENOMIC DNA]</scope>
    <source>
        <strain evidence="1 2">DAOM 194757</strain>
    </source>
</reference>
<gene>
    <name evidence="1" type="ORF">C2G38_2223496</name>
</gene>
<evidence type="ECO:0000313" key="1">
    <source>
        <dbReference type="EMBL" id="RIB04020.1"/>
    </source>
</evidence>